<evidence type="ECO:0000313" key="3">
    <source>
        <dbReference type="Proteomes" id="UP000596660"/>
    </source>
</evidence>
<name>A0A803N5F1_CHEQI</name>
<dbReference type="GO" id="GO:0098542">
    <property type="term" value="P:defense response to other organism"/>
    <property type="evidence" value="ECO:0007669"/>
    <property type="project" value="TreeGrafter"/>
</dbReference>
<feature type="domain" description="Disease resistance protein winged helix" evidence="1">
    <location>
        <begin position="81"/>
        <end position="144"/>
    </location>
</feature>
<evidence type="ECO:0000259" key="1">
    <source>
        <dbReference type="Pfam" id="PF23559"/>
    </source>
</evidence>
<proteinExistence type="predicted"/>
<sequence length="176" mass="20097">MKREYVTISGNASLRDQIVKKCQGLPLNIVLLGGFLSTKKMNSAELTRVFSQANWKNTDVWLLSYADLPAHHKLCLLYLTLFPKEFDLSVRRILRLWLAEGISTNAHQDWGKDLAEKCFDDLVRRNLIKISKFRSDGGPKKCRLPGFQHEQLSPKAEESGFSYPSNVLRTNTTTLQ</sequence>
<dbReference type="AlphaFoldDB" id="A0A803N5F1"/>
<dbReference type="InterPro" id="IPR042197">
    <property type="entry name" value="Apaf_helical"/>
</dbReference>
<reference evidence="2" key="1">
    <citation type="journal article" date="2017" name="Nature">
        <title>The genome of Chenopodium quinoa.</title>
        <authorList>
            <person name="Jarvis D.E."/>
            <person name="Ho Y.S."/>
            <person name="Lightfoot D.J."/>
            <person name="Schmoeckel S.M."/>
            <person name="Li B."/>
            <person name="Borm T.J.A."/>
            <person name="Ohyanagi H."/>
            <person name="Mineta K."/>
            <person name="Michell C.T."/>
            <person name="Saber N."/>
            <person name="Kharbatia N.M."/>
            <person name="Rupper R.R."/>
            <person name="Sharp A.R."/>
            <person name="Dally N."/>
            <person name="Boughton B.A."/>
            <person name="Woo Y.H."/>
            <person name="Gao G."/>
            <person name="Schijlen E.G.W.M."/>
            <person name="Guo X."/>
            <person name="Momin A.A."/>
            <person name="Negrao S."/>
            <person name="Al-Babili S."/>
            <person name="Gehring C."/>
            <person name="Roessner U."/>
            <person name="Jung C."/>
            <person name="Murphy K."/>
            <person name="Arold S.T."/>
            <person name="Gojobori T."/>
            <person name="van der Linden C.G."/>
            <person name="van Loo E.N."/>
            <person name="Jellen E.N."/>
            <person name="Maughan P.J."/>
            <person name="Tester M."/>
        </authorList>
    </citation>
    <scope>NUCLEOTIDE SEQUENCE [LARGE SCALE GENOMIC DNA]</scope>
    <source>
        <strain evidence="2">cv. PI 614886</strain>
    </source>
</reference>
<accession>A0A803N5F1</accession>
<dbReference type="PANTHER" id="PTHR23155:SF955">
    <property type="entry name" value="AAA+ ATPASE DOMAIN-CONTAINING PROTEIN"/>
    <property type="match status" value="1"/>
</dbReference>
<dbReference type="InterPro" id="IPR044974">
    <property type="entry name" value="Disease_R_plants"/>
</dbReference>
<dbReference type="Proteomes" id="UP000596660">
    <property type="component" value="Unplaced"/>
</dbReference>
<dbReference type="Gene3D" id="1.10.10.10">
    <property type="entry name" value="Winged helix-like DNA-binding domain superfamily/Winged helix DNA-binding domain"/>
    <property type="match status" value="1"/>
</dbReference>
<dbReference type="EnsemblPlants" id="AUR62040824-RA">
    <property type="protein sequence ID" value="AUR62040824-RA:cds"/>
    <property type="gene ID" value="AUR62040824"/>
</dbReference>
<dbReference type="InterPro" id="IPR036388">
    <property type="entry name" value="WH-like_DNA-bd_sf"/>
</dbReference>
<keyword evidence="3" id="KW-1185">Reference proteome</keyword>
<dbReference type="SUPFAM" id="SSF52540">
    <property type="entry name" value="P-loop containing nucleoside triphosphate hydrolases"/>
    <property type="match status" value="1"/>
</dbReference>
<dbReference type="Gramene" id="AUR62040824-RA">
    <property type="protein sequence ID" value="AUR62040824-RA:cds"/>
    <property type="gene ID" value="AUR62040824"/>
</dbReference>
<protein>
    <recommendedName>
        <fullName evidence="1">Disease resistance protein winged helix domain-containing protein</fullName>
    </recommendedName>
</protein>
<dbReference type="InterPro" id="IPR058922">
    <property type="entry name" value="WHD_DRP"/>
</dbReference>
<evidence type="ECO:0000313" key="2">
    <source>
        <dbReference type="EnsemblPlants" id="AUR62040824-RA:cds"/>
    </source>
</evidence>
<dbReference type="PANTHER" id="PTHR23155">
    <property type="entry name" value="DISEASE RESISTANCE PROTEIN RP"/>
    <property type="match status" value="1"/>
</dbReference>
<dbReference type="GO" id="GO:0043531">
    <property type="term" value="F:ADP binding"/>
    <property type="evidence" value="ECO:0007669"/>
    <property type="project" value="InterPro"/>
</dbReference>
<organism evidence="2 3">
    <name type="scientific">Chenopodium quinoa</name>
    <name type="common">Quinoa</name>
    <dbReference type="NCBI Taxonomy" id="63459"/>
    <lineage>
        <taxon>Eukaryota</taxon>
        <taxon>Viridiplantae</taxon>
        <taxon>Streptophyta</taxon>
        <taxon>Embryophyta</taxon>
        <taxon>Tracheophyta</taxon>
        <taxon>Spermatophyta</taxon>
        <taxon>Magnoliopsida</taxon>
        <taxon>eudicotyledons</taxon>
        <taxon>Gunneridae</taxon>
        <taxon>Pentapetalae</taxon>
        <taxon>Caryophyllales</taxon>
        <taxon>Chenopodiaceae</taxon>
        <taxon>Chenopodioideae</taxon>
        <taxon>Atripliceae</taxon>
        <taxon>Chenopodium</taxon>
    </lineage>
</organism>
<dbReference type="Gene3D" id="1.10.8.430">
    <property type="entry name" value="Helical domain of apoptotic protease-activating factors"/>
    <property type="match status" value="1"/>
</dbReference>
<dbReference type="InterPro" id="IPR027417">
    <property type="entry name" value="P-loop_NTPase"/>
</dbReference>
<dbReference type="Pfam" id="PF23559">
    <property type="entry name" value="WHD_DRP"/>
    <property type="match status" value="1"/>
</dbReference>
<reference evidence="2" key="2">
    <citation type="submission" date="2021-03" db="UniProtKB">
        <authorList>
            <consortium name="EnsemblPlants"/>
        </authorList>
    </citation>
    <scope>IDENTIFICATION</scope>
</reference>